<comment type="caution">
    <text evidence="3">The sequence shown here is derived from an EMBL/GenBank/DDBJ whole genome shotgun (WGS) entry which is preliminary data.</text>
</comment>
<sequence length="132" mass="13530">MKNLFQKISLAAPILGMHFAATTAWAITNEPLGVTTAPTGVITSINSLISGGVTLILIVAGLVAFVYLLLGGIKWITSGGDSAQVEAARNQVIHALIGIIVVLAAWGLIMLIQGATGACFGIGCTVTLPVFK</sequence>
<keyword evidence="1" id="KW-0812">Transmembrane</keyword>
<feature type="transmembrane region" description="Helical" evidence="1">
    <location>
        <begin position="91"/>
        <end position="109"/>
    </location>
</feature>
<evidence type="ECO:0008006" key="5">
    <source>
        <dbReference type="Google" id="ProtNLM"/>
    </source>
</evidence>
<evidence type="ECO:0000313" key="4">
    <source>
        <dbReference type="Proteomes" id="UP000034664"/>
    </source>
</evidence>
<dbReference type="AlphaFoldDB" id="A0A0G0T5S1"/>
<accession>A0A0G0T5S1</accession>
<gene>
    <name evidence="3" type="ORF">UU14_C0007G0020</name>
</gene>
<protein>
    <recommendedName>
        <fullName evidence="5">Integral membrane protein</fullName>
    </recommendedName>
</protein>
<reference evidence="3 4" key="1">
    <citation type="journal article" date="2015" name="Nature">
        <title>rRNA introns, odd ribosomes, and small enigmatic genomes across a large radiation of phyla.</title>
        <authorList>
            <person name="Brown C.T."/>
            <person name="Hug L.A."/>
            <person name="Thomas B.C."/>
            <person name="Sharon I."/>
            <person name="Castelle C.J."/>
            <person name="Singh A."/>
            <person name="Wilkins M.J."/>
            <person name="Williams K.H."/>
            <person name="Banfield J.F."/>
        </authorList>
    </citation>
    <scope>NUCLEOTIDE SEQUENCE [LARGE SCALE GENOMIC DNA]</scope>
</reference>
<evidence type="ECO:0000313" key="3">
    <source>
        <dbReference type="EMBL" id="KKR72339.1"/>
    </source>
</evidence>
<keyword evidence="1" id="KW-1133">Transmembrane helix</keyword>
<dbReference type="Proteomes" id="UP000034664">
    <property type="component" value="Unassembled WGS sequence"/>
</dbReference>
<feature type="chain" id="PRO_5002534476" description="Integral membrane protein" evidence="2">
    <location>
        <begin position="27"/>
        <end position="132"/>
    </location>
</feature>
<feature type="signal peptide" evidence="2">
    <location>
        <begin position="1"/>
        <end position="26"/>
    </location>
</feature>
<feature type="transmembrane region" description="Helical" evidence="1">
    <location>
        <begin position="50"/>
        <end position="70"/>
    </location>
</feature>
<evidence type="ECO:0000256" key="1">
    <source>
        <dbReference type="SAM" id="Phobius"/>
    </source>
</evidence>
<name>A0A0G0T5S1_9BACT</name>
<dbReference type="EMBL" id="LBZM01000007">
    <property type="protein sequence ID" value="KKR72339.1"/>
    <property type="molecule type" value="Genomic_DNA"/>
</dbReference>
<organism evidence="3 4">
    <name type="scientific">Candidatus Roizmanbacteria bacterium GW2011_GWB1_40_7</name>
    <dbReference type="NCBI Taxonomy" id="1618482"/>
    <lineage>
        <taxon>Bacteria</taxon>
        <taxon>Candidatus Roizmaniibacteriota</taxon>
    </lineage>
</organism>
<dbReference type="Pfam" id="PF18895">
    <property type="entry name" value="T4SS_pilin"/>
    <property type="match status" value="1"/>
</dbReference>
<keyword evidence="1" id="KW-0472">Membrane</keyword>
<keyword evidence="2" id="KW-0732">Signal</keyword>
<proteinExistence type="predicted"/>
<evidence type="ECO:0000256" key="2">
    <source>
        <dbReference type="SAM" id="SignalP"/>
    </source>
</evidence>
<dbReference type="InterPro" id="IPR043993">
    <property type="entry name" value="T4SS_pilin"/>
</dbReference>